<comment type="subcellular location">
    <subcellularLocation>
        <location evidence="1">Membrane</location>
        <topology evidence="1">Multi-pass membrane protein</topology>
    </subcellularLocation>
</comment>
<dbReference type="PANTHER" id="PTHR10924:SF6">
    <property type="entry name" value="SOLUTE CARRIER FAMILY 49 MEMBER A3"/>
    <property type="match status" value="1"/>
</dbReference>
<feature type="compositionally biased region" description="Polar residues" evidence="5">
    <location>
        <begin position="37"/>
        <end position="46"/>
    </location>
</feature>
<dbReference type="OrthoDB" id="422206at2759"/>
<dbReference type="STRING" id="6265.A0A0B2V3F0"/>
<feature type="transmembrane region" description="Helical" evidence="6">
    <location>
        <begin position="427"/>
        <end position="444"/>
    </location>
</feature>
<evidence type="ECO:0000256" key="2">
    <source>
        <dbReference type="ARBA" id="ARBA00022692"/>
    </source>
</evidence>
<dbReference type="Proteomes" id="UP000031036">
    <property type="component" value="Unassembled WGS sequence"/>
</dbReference>
<evidence type="ECO:0000256" key="6">
    <source>
        <dbReference type="SAM" id="Phobius"/>
    </source>
</evidence>
<keyword evidence="2 6" id="KW-0812">Transmembrane</keyword>
<keyword evidence="3 6" id="KW-1133">Transmembrane helix</keyword>
<feature type="region of interest" description="Disordered" evidence="5">
    <location>
        <begin position="645"/>
        <end position="732"/>
    </location>
</feature>
<evidence type="ECO:0000256" key="4">
    <source>
        <dbReference type="ARBA" id="ARBA00023136"/>
    </source>
</evidence>
<evidence type="ECO:0000256" key="5">
    <source>
        <dbReference type="SAM" id="MobiDB-lite"/>
    </source>
</evidence>
<evidence type="ECO:0000256" key="1">
    <source>
        <dbReference type="ARBA" id="ARBA00004141"/>
    </source>
</evidence>
<dbReference type="SUPFAM" id="SSF103473">
    <property type="entry name" value="MFS general substrate transporter"/>
    <property type="match status" value="1"/>
</dbReference>
<comment type="caution">
    <text evidence="7">The sequence shown here is derived from an EMBL/GenBank/DDBJ whole genome shotgun (WGS) entry which is preliminary data.</text>
</comment>
<feature type="transmembrane region" description="Helical" evidence="6">
    <location>
        <begin position="391"/>
        <end position="415"/>
    </location>
</feature>
<feature type="transmembrane region" description="Helical" evidence="6">
    <location>
        <begin position="537"/>
        <end position="557"/>
    </location>
</feature>
<proteinExistence type="predicted"/>
<feature type="transmembrane region" description="Helical" evidence="6">
    <location>
        <begin position="450"/>
        <end position="475"/>
    </location>
</feature>
<evidence type="ECO:0000256" key="3">
    <source>
        <dbReference type="ARBA" id="ARBA00022989"/>
    </source>
</evidence>
<dbReference type="InterPro" id="IPR036259">
    <property type="entry name" value="MFS_trans_sf"/>
</dbReference>
<dbReference type="Gene3D" id="1.20.1250.20">
    <property type="entry name" value="MFS general substrate transporter like domains"/>
    <property type="match status" value="1"/>
</dbReference>
<evidence type="ECO:0000313" key="7">
    <source>
        <dbReference type="EMBL" id="KHN75977.1"/>
    </source>
</evidence>
<feature type="region of interest" description="Disordered" evidence="5">
    <location>
        <begin position="18"/>
        <end position="46"/>
    </location>
</feature>
<dbReference type="AlphaFoldDB" id="A0A0B2V3F0"/>
<feature type="transmembrane region" description="Helical" evidence="6">
    <location>
        <begin position="85"/>
        <end position="108"/>
    </location>
</feature>
<dbReference type="PANTHER" id="PTHR10924">
    <property type="entry name" value="MAJOR FACILITATOR SUPERFAMILY PROTEIN-RELATED"/>
    <property type="match status" value="1"/>
</dbReference>
<name>A0A0B2V3F0_TOXCA</name>
<evidence type="ECO:0000313" key="8">
    <source>
        <dbReference type="Proteomes" id="UP000031036"/>
    </source>
</evidence>
<dbReference type="GO" id="GO:0016020">
    <property type="term" value="C:membrane"/>
    <property type="evidence" value="ECO:0007669"/>
    <property type="project" value="UniProtKB-SubCell"/>
</dbReference>
<feature type="transmembrane region" description="Helical" evidence="6">
    <location>
        <begin position="177"/>
        <end position="197"/>
    </location>
</feature>
<feature type="transmembrane region" description="Helical" evidence="6">
    <location>
        <begin position="605"/>
        <end position="626"/>
    </location>
</feature>
<feature type="transmembrane region" description="Helical" evidence="6">
    <location>
        <begin position="120"/>
        <end position="139"/>
    </location>
</feature>
<accession>A0A0B2V3F0</accession>
<keyword evidence="4 6" id="KW-0472">Membrane</keyword>
<organism evidence="7 8">
    <name type="scientific">Toxocara canis</name>
    <name type="common">Canine roundworm</name>
    <dbReference type="NCBI Taxonomy" id="6265"/>
    <lineage>
        <taxon>Eukaryota</taxon>
        <taxon>Metazoa</taxon>
        <taxon>Ecdysozoa</taxon>
        <taxon>Nematoda</taxon>
        <taxon>Chromadorea</taxon>
        <taxon>Rhabditida</taxon>
        <taxon>Spirurina</taxon>
        <taxon>Ascaridomorpha</taxon>
        <taxon>Ascaridoidea</taxon>
        <taxon>Toxocaridae</taxon>
        <taxon>Toxocara</taxon>
    </lineage>
</organism>
<sequence>MMDNQRIRRASAGASLLNASVPNIAESTPATPKPDSQAPTFPSDSCEQPQQAQATIAHSDSCKQPQQAQAFRQANFSFTVYRRRWIVLAVVAILASSNSMLWIAFAAVDNHATAFYHAKASLFAMVYLVFTVPSGALAMSMDRRIGLKGSLMIAAWTNLTGATLRFISSFLSKSLRFPCGLIGQVLAAWAYPFIMFLPTKASNSLTALQTGVWYRIDVERGRHISDFHADEGESALTLRTALIVRLIDENRMLRSSYQKEVANTWFAPNERAIATTITTMSNPLGVFAANIMSPLIVTKAAHVRILNGVLFVPPLMACIAATVGLTESQPKIPPSFSAAHAQMGFCAGLKKCLTSKSYLLLLLTMGGGNAMFTSVYSIIHILLCPSGYSNRFVGFCGALMIGCGIGGAMVSGVIASRTKWYEQIMKVSVALTALSFILFLQLTLHPHMEWPMAIAAASFGIFGLAAYPVGLELAAECTFPASQTTSMGLVVISGQAFAVVLLQVVRMTARRLQYDRMSIQSCTTDEAKTIIPFDNTFPILIMSAVGTSVVLMFFGLYRPNYRRSILERRNLKRATAASQMPNNEEDALNEVNLLKFVVLDFNESFTGTVGTIAVIPLIMLSTSVLLQCGKCCRKCRSKKVTYKVKEKSVKQQSPMPSPPTVPQPELQEQPEQKQQARLEEPKAKPMMEEVVDKKDVPPPEQQPQPQPEPQQVPQALQDVDADEIEYNACPDLTPDELRRISISIPA</sequence>
<feature type="transmembrane region" description="Helical" evidence="6">
    <location>
        <begin position="487"/>
        <end position="505"/>
    </location>
</feature>
<feature type="transmembrane region" description="Helical" evidence="6">
    <location>
        <begin position="151"/>
        <end position="171"/>
    </location>
</feature>
<dbReference type="InterPro" id="IPR049680">
    <property type="entry name" value="FLVCR1-2_SLC49-like"/>
</dbReference>
<feature type="compositionally biased region" description="Pro residues" evidence="5">
    <location>
        <begin position="698"/>
        <end position="710"/>
    </location>
</feature>
<dbReference type="EMBL" id="JPKZ01002585">
    <property type="protein sequence ID" value="KHN75977.1"/>
    <property type="molecule type" value="Genomic_DNA"/>
</dbReference>
<keyword evidence="8" id="KW-1185">Reference proteome</keyword>
<protein>
    <submittedName>
        <fullName evidence="7">Uncharacterized protein</fullName>
    </submittedName>
</protein>
<reference evidence="7 8" key="1">
    <citation type="submission" date="2014-11" db="EMBL/GenBank/DDBJ databases">
        <title>Genetic blueprint of the zoonotic pathogen Toxocara canis.</title>
        <authorList>
            <person name="Zhu X.-Q."/>
            <person name="Korhonen P.K."/>
            <person name="Cai H."/>
            <person name="Young N.D."/>
            <person name="Nejsum P."/>
            <person name="von Samson-Himmelstjerna G."/>
            <person name="Boag P.R."/>
            <person name="Tan P."/>
            <person name="Li Q."/>
            <person name="Min J."/>
            <person name="Yang Y."/>
            <person name="Wang X."/>
            <person name="Fang X."/>
            <person name="Hall R.S."/>
            <person name="Hofmann A."/>
            <person name="Sternberg P.W."/>
            <person name="Jex A.R."/>
            <person name="Gasser R.B."/>
        </authorList>
    </citation>
    <scope>NUCLEOTIDE SEQUENCE [LARGE SCALE GENOMIC DNA]</scope>
    <source>
        <strain evidence="7">PN_DK_2014</strain>
    </source>
</reference>
<gene>
    <name evidence="7" type="ORF">Tcan_18205</name>
</gene>
<feature type="compositionally biased region" description="Polar residues" evidence="5">
    <location>
        <begin position="18"/>
        <end position="30"/>
    </location>
</feature>
<feature type="transmembrane region" description="Helical" evidence="6">
    <location>
        <begin position="358"/>
        <end position="379"/>
    </location>
</feature>
<feature type="compositionally biased region" description="Basic and acidic residues" evidence="5">
    <location>
        <begin position="670"/>
        <end position="697"/>
    </location>
</feature>